<dbReference type="Proteomes" id="UP001152658">
    <property type="component" value="Unassembled WGS sequence"/>
</dbReference>
<reference evidence="1" key="1">
    <citation type="submission" date="2022-06" db="EMBL/GenBank/DDBJ databases">
        <authorList>
            <person name="Goudenege D."/>
            <person name="Le Roux F."/>
        </authorList>
    </citation>
    <scope>NUCLEOTIDE SEQUENCE</scope>
    <source>
        <strain evidence="1">12-063</strain>
    </source>
</reference>
<evidence type="ECO:0000313" key="1">
    <source>
        <dbReference type="EMBL" id="CAH8233419.1"/>
    </source>
</evidence>
<keyword evidence="2" id="KW-1185">Reference proteome</keyword>
<name>A0ABN8TSE3_9VIBR</name>
<organism evidence="1 2">
    <name type="scientific">Vibrio aestuarianus</name>
    <dbReference type="NCBI Taxonomy" id="28171"/>
    <lineage>
        <taxon>Bacteria</taxon>
        <taxon>Pseudomonadati</taxon>
        <taxon>Pseudomonadota</taxon>
        <taxon>Gammaproteobacteria</taxon>
        <taxon>Vibrionales</taxon>
        <taxon>Vibrionaceae</taxon>
        <taxon>Vibrio</taxon>
    </lineage>
</organism>
<dbReference type="RefSeq" id="WP_168522606.1">
    <property type="nucleotide sequence ID" value="NZ_CALYLA010000019.1"/>
</dbReference>
<dbReference type="EMBL" id="CALYLK010000136">
    <property type="protein sequence ID" value="CAH8233419.1"/>
    <property type="molecule type" value="Genomic_DNA"/>
</dbReference>
<protein>
    <submittedName>
        <fullName evidence="1">Uncharacterized protein</fullName>
    </submittedName>
</protein>
<sequence>MQLTTGKTYHAHQAAYSFEDLGGETVTFDEVNFSFTVLEKPKKVVANDGATKKVIKLPKHLAEPKWHWVRNETKNIQHWLNVEVYEISEVM</sequence>
<evidence type="ECO:0000313" key="2">
    <source>
        <dbReference type="Proteomes" id="UP001152658"/>
    </source>
</evidence>
<accession>A0ABN8TSE3</accession>
<comment type="caution">
    <text evidence="1">The sequence shown here is derived from an EMBL/GenBank/DDBJ whole genome shotgun (WGS) entry which is preliminary data.</text>
</comment>
<proteinExistence type="predicted"/>
<gene>
    <name evidence="1" type="ORF">VAE063_950163</name>
</gene>